<evidence type="ECO:0000256" key="4">
    <source>
        <dbReference type="ARBA" id="ARBA00022729"/>
    </source>
</evidence>
<evidence type="ECO:0000256" key="3">
    <source>
        <dbReference type="ARBA" id="ARBA00012662"/>
    </source>
</evidence>
<comment type="caution">
    <text evidence="10">The sequence shown here is derived from an EMBL/GenBank/DDBJ whole genome shotgun (WGS) entry which is preliminary data.</text>
</comment>
<comment type="function">
    <text evidence="1">Alpha-L-fucosidase is responsible for hydrolyzing the alpha-1,6-linked fucose joined to the reducing-end N-acetylglucosamine of the carbohydrate moieties of glycoproteins.</text>
</comment>
<dbReference type="Pfam" id="PF01120">
    <property type="entry name" value="Alpha_L_fucos"/>
    <property type="match status" value="1"/>
</dbReference>
<evidence type="ECO:0000256" key="1">
    <source>
        <dbReference type="ARBA" id="ARBA00004071"/>
    </source>
</evidence>
<reference evidence="10 11" key="1">
    <citation type="submission" date="2019-01" db="EMBL/GenBank/DDBJ databases">
        <title>Filimonas sp. strain TTM-71.</title>
        <authorList>
            <person name="Chen W.-M."/>
        </authorList>
    </citation>
    <scope>NUCLEOTIDE SEQUENCE [LARGE SCALE GENOMIC DNA]</scope>
    <source>
        <strain evidence="10 11">TTM-71</strain>
    </source>
</reference>
<dbReference type="SUPFAM" id="SSF51445">
    <property type="entry name" value="(Trans)glycosidases"/>
    <property type="match status" value="1"/>
</dbReference>
<organism evidence="10 11">
    <name type="scientific">Filimonas effusa</name>
    <dbReference type="NCBI Taxonomy" id="2508721"/>
    <lineage>
        <taxon>Bacteria</taxon>
        <taxon>Pseudomonadati</taxon>
        <taxon>Bacteroidota</taxon>
        <taxon>Chitinophagia</taxon>
        <taxon>Chitinophagales</taxon>
        <taxon>Chitinophagaceae</taxon>
        <taxon>Filimonas</taxon>
    </lineage>
</organism>
<dbReference type="PANTHER" id="PTHR10030">
    <property type="entry name" value="ALPHA-L-FUCOSIDASE"/>
    <property type="match status" value="1"/>
</dbReference>
<dbReference type="InterPro" id="IPR031919">
    <property type="entry name" value="Fucosidase_C"/>
</dbReference>
<name>A0A4Q1DB07_9BACT</name>
<dbReference type="Pfam" id="PF16757">
    <property type="entry name" value="Fucosidase_C"/>
    <property type="match status" value="1"/>
</dbReference>
<dbReference type="OrthoDB" id="107551at2"/>
<dbReference type="InterPro" id="IPR057739">
    <property type="entry name" value="Glyco_hydro_29_N"/>
</dbReference>
<dbReference type="AlphaFoldDB" id="A0A4Q1DB07"/>
<dbReference type="RefSeq" id="WP_129002359.1">
    <property type="nucleotide sequence ID" value="NZ_SDHZ01000001.1"/>
</dbReference>
<dbReference type="InterPro" id="IPR017853">
    <property type="entry name" value="GH"/>
</dbReference>
<dbReference type="GO" id="GO:0004560">
    <property type="term" value="F:alpha-L-fucosidase activity"/>
    <property type="evidence" value="ECO:0007669"/>
    <property type="project" value="InterPro"/>
</dbReference>
<accession>A0A4Q1DB07</accession>
<feature type="domain" description="Alpha-L-fucosidase C-terminal" evidence="9">
    <location>
        <begin position="419"/>
        <end position="481"/>
    </location>
</feature>
<feature type="signal peptide" evidence="7">
    <location>
        <begin position="1"/>
        <end position="31"/>
    </location>
</feature>
<dbReference type="GO" id="GO:0016139">
    <property type="term" value="P:glycoside catabolic process"/>
    <property type="evidence" value="ECO:0007669"/>
    <property type="project" value="TreeGrafter"/>
</dbReference>
<dbReference type="PANTHER" id="PTHR10030:SF37">
    <property type="entry name" value="ALPHA-L-FUCOSIDASE-RELATED"/>
    <property type="match status" value="1"/>
</dbReference>
<dbReference type="Gene3D" id="2.60.40.1180">
    <property type="entry name" value="Golgi alpha-mannosidase II"/>
    <property type="match status" value="1"/>
</dbReference>
<dbReference type="Proteomes" id="UP000290545">
    <property type="component" value="Unassembled WGS sequence"/>
</dbReference>
<dbReference type="GO" id="GO:0006004">
    <property type="term" value="P:fucose metabolic process"/>
    <property type="evidence" value="ECO:0007669"/>
    <property type="project" value="InterPro"/>
</dbReference>
<dbReference type="InterPro" id="IPR016286">
    <property type="entry name" value="FUC_metazoa-typ"/>
</dbReference>
<gene>
    <name evidence="10" type="ORF">ESB13_07345</name>
</gene>
<dbReference type="PIRSF" id="PIRSF001092">
    <property type="entry name" value="Alpha-L-fucosidase"/>
    <property type="match status" value="1"/>
</dbReference>
<keyword evidence="6" id="KW-0326">Glycosidase</keyword>
<dbReference type="InterPro" id="IPR000933">
    <property type="entry name" value="Glyco_hydro_29"/>
</dbReference>
<evidence type="ECO:0000256" key="6">
    <source>
        <dbReference type="ARBA" id="ARBA00023295"/>
    </source>
</evidence>
<evidence type="ECO:0000256" key="5">
    <source>
        <dbReference type="ARBA" id="ARBA00022801"/>
    </source>
</evidence>
<dbReference type="EC" id="3.2.1.51" evidence="3"/>
<evidence type="ECO:0000313" key="10">
    <source>
        <dbReference type="EMBL" id="RXK86611.1"/>
    </source>
</evidence>
<evidence type="ECO:0000259" key="8">
    <source>
        <dbReference type="Pfam" id="PF01120"/>
    </source>
</evidence>
<sequence>MKINIKSMYTNNSVVAAICCLLSFCRLSASAQNKTMRQQWQHMHSAKKEALTAFQNDRFGMFIHWGLYAIPGGIWKGKKMEEMGVPNVAEWIQLVARIPRQEYADLANKFNPTRFNADTIVLMAKHAGMKYIVITAKHHEGFAMYRSTASGFNIADATPFKRDAVTELYQACKRHGLAFGLYYSHNIDWADGADAQYQETKAINDKKGLPTDSFGANLWDPGKNSFQQYLDKKAIPQVKELLAKYPDLKCIWFDMPGLMTPAQSFRFYKTVYQQQPQIIITQRIGNNMGDYDIPGDNKIPDQAAEFALPWETVGTLNNSWGYKSYDNDWKSPGELLYWLVEIVSKGGNYMLNIGPAADGSVPAQAAANLKAVGQWMQVNSEAIYNTRRYSITHEGPSNLRMDNTEQRQKEGFTLSITPEDFWFTQKNKTVYAIALKAPENRQVTVKTLSIKNRTITRVELLGNGPLPFTQHDNGLHFILPEGPDYTHGFVIKTTGR</sequence>
<keyword evidence="11" id="KW-1185">Reference proteome</keyword>
<evidence type="ECO:0000259" key="9">
    <source>
        <dbReference type="Pfam" id="PF16757"/>
    </source>
</evidence>
<dbReference type="SMART" id="SM00812">
    <property type="entry name" value="Alpha_L_fucos"/>
    <property type="match status" value="1"/>
</dbReference>
<dbReference type="PRINTS" id="PR00741">
    <property type="entry name" value="GLHYDRLASE29"/>
</dbReference>
<feature type="chain" id="PRO_5020759678" description="alpha-L-fucosidase" evidence="7">
    <location>
        <begin position="32"/>
        <end position="496"/>
    </location>
</feature>
<evidence type="ECO:0000256" key="7">
    <source>
        <dbReference type="SAM" id="SignalP"/>
    </source>
</evidence>
<comment type="similarity">
    <text evidence="2">Belongs to the glycosyl hydrolase 29 family.</text>
</comment>
<dbReference type="EMBL" id="SDHZ01000001">
    <property type="protein sequence ID" value="RXK86611.1"/>
    <property type="molecule type" value="Genomic_DNA"/>
</dbReference>
<evidence type="ECO:0000313" key="11">
    <source>
        <dbReference type="Proteomes" id="UP000290545"/>
    </source>
</evidence>
<dbReference type="InterPro" id="IPR013780">
    <property type="entry name" value="Glyco_hydro_b"/>
</dbReference>
<feature type="domain" description="Glycoside hydrolase family 29 N-terminal" evidence="8">
    <location>
        <begin position="29"/>
        <end position="381"/>
    </location>
</feature>
<protein>
    <recommendedName>
        <fullName evidence="3">alpha-L-fucosidase</fullName>
        <ecNumber evidence="3">3.2.1.51</ecNumber>
    </recommendedName>
</protein>
<proteinExistence type="inferred from homology"/>
<evidence type="ECO:0000256" key="2">
    <source>
        <dbReference type="ARBA" id="ARBA00007951"/>
    </source>
</evidence>
<dbReference type="GO" id="GO:0005764">
    <property type="term" value="C:lysosome"/>
    <property type="evidence" value="ECO:0007669"/>
    <property type="project" value="TreeGrafter"/>
</dbReference>
<dbReference type="Gene3D" id="3.20.20.80">
    <property type="entry name" value="Glycosidases"/>
    <property type="match status" value="1"/>
</dbReference>
<keyword evidence="5" id="KW-0378">Hydrolase</keyword>
<keyword evidence="4 7" id="KW-0732">Signal</keyword>